<name>A0A379MMA0_9MYCO</name>
<dbReference type="InterPro" id="IPR013805">
    <property type="entry name" value="GrpE_CC"/>
</dbReference>
<protein>
    <recommendedName>
        <fullName evidence="3 4">Protein GrpE</fullName>
    </recommendedName>
    <alternativeName>
        <fullName evidence="3">HSP-70 cofactor</fullName>
    </alternativeName>
</protein>
<feature type="compositionally biased region" description="Basic and acidic residues" evidence="6">
    <location>
        <begin position="1"/>
        <end position="11"/>
    </location>
</feature>
<organism evidence="7 8">
    <name type="scientific">Mycolicibacterium gilvum</name>
    <dbReference type="NCBI Taxonomy" id="1804"/>
    <lineage>
        <taxon>Bacteria</taxon>
        <taxon>Bacillati</taxon>
        <taxon>Actinomycetota</taxon>
        <taxon>Actinomycetes</taxon>
        <taxon>Mycobacteriales</taxon>
        <taxon>Mycobacteriaceae</taxon>
        <taxon>Mycolicibacterium</taxon>
    </lineage>
</organism>
<dbReference type="InterPro" id="IPR009012">
    <property type="entry name" value="GrpE_head"/>
</dbReference>
<comment type="similarity">
    <text evidence="1 3 5">Belongs to the GrpE family.</text>
</comment>
<evidence type="ECO:0000256" key="3">
    <source>
        <dbReference type="HAMAP-Rule" id="MF_01151"/>
    </source>
</evidence>
<dbReference type="RefSeq" id="WP_115329297.1">
    <property type="nucleotide sequence ID" value="NZ_JACKST010000038.1"/>
</dbReference>
<dbReference type="Proteomes" id="UP000254291">
    <property type="component" value="Unassembled WGS sequence"/>
</dbReference>
<dbReference type="InterPro" id="IPR000740">
    <property type="entry name" value="GrpE"/>
</dbReference>
<reference evidence="7 8" key="1">
    <citation type="submission" date="2018-06" db="EMBL/GenBank/DDBJ databases">
        <authorList>
            <consortium name="Pathogen Informatics"/>
            <person name="Doyle S."/>
        </authorList>
    </citation>
    <scope>NUCLEOTIDE SEQUENCE [LARGE SCALE GENOMIC DNA]</scope>
    <source>
        <strain evidence="7 8">NCTC10742</strain>
    </source>
</reference>
<sequence length="174" mass="19311">MVSSTEHSKTDENDDRVDQNPPEAVASQPDSDAELAKLEDRWRRAVADLDNLRKRYARELDRERTTERSRVAGAWLPVVDNLERAISHAGDQSDAVVEGVRSILEQALQVLEQLGYRRDAEAGVPFDPERHEVVGVVDHPDSAPGTVVEVLRPGYGQGSRQLRPAAVVVSRRGE</sequence>
<dbReference type="PANTHER" id="PTHR21237:SF23">
    <property type="entry name" value="GRPE PROTEIN HOMOLOG, MITOCHONDRIAL"/>
    <property type="match status" value="1"/>
</dbReference>
<proteinExistence type="inferred from homology"/>
<dbReference type="EMBL" id="UGQM01000008">
    <property type="protein sequence ID" value="SUE32705.1"/>
    <property type="molecule type" value="Genomic_DNA"/>
</dbReference>
<dbReference type="CDD" id="cd00446">
    <property type="entry name" value="GrpE"/>
    <property type="match status" value="1"/>
</dbReference>
<keyword evidence="3" id="KW-0963">Cytoplasm</keyword>
<accession>A0A379MMA0</accession>
<evidence type="ECO:0000256" key="1">
    <source>
        <dbReference type="ARBA" id="ARBA00009054"/>
    </source>
</evidence>
<evidence type="ECO:0000256" key="5">
    <source>
        <dbReference type="RuleBase" id="RU004478"/>
    </source>
</evidence>
<dbReference type="GO" id="GO:0000774">
    <property type="term" value="F:adenyl-nucleotide exchange factor activity"/>
    <property type="evidence" value="ECO:0007669"/>
    <property type="project" value="InterPro"/>
</dbReference>
<keyword evidence="2 3" id="KW-0143">Chaperone</keyword>
<keyword evidence="3 4" id="KW-0346">Stress response</keyword>
<dbReference type="GO" id="GO:0005737">
    <property type="term" value="C:cytoplasm"/>
    <property type="evidence" value="ECO:0007669"/>
    <property type="project" value="UniProtKB-SubCell"/>
</dbReference>
<evidence type="ECO:0000256" key="6">
    <source>
        <dbReference type="SAM" id="MobiDB-lite"/>
    </source>
</evidence>
<dbReference type="GO" id="GO:0051082">
    <property type="term" value="F:unfolded protein binding"/>
    <property type="evidence" value="ECO:0007669"/>
    <property type="project" value="TreeGrafter"/>
</dbReference>
<dbReference type="Gene3D" id="3.90.20.20">
    <property type="match status" value="1"/>
</dbReference>
<dbReference type="GO" id="GO:0006457">
    <property type="term" value="P:protein folding"/>
    <property type="evidence" value="ECO:0007669"/>
    <property type="project" value="InterPro"/>
</dbReference>
<gene>
    <name evidence="7" type="primary">grpE_2</name>
    <name evidence="3" type="synonym">grpE</name>
    <name evidence="7" type="ORF">NCTC10742_06069</name>
</gene>
<dbReference type="Gene3D" id="2.30.22.10">
    <property type="entry name" value="Head domain of nucleotide exchange factor GrpE"/>
    <property type="match status" value="1"/>
</dbReference>
<comment type="subunit">
    <text evidence="3">Homodimer.</text>
</comment>
<dbReference type="HAMAP" id="MF_01151">
    <property type="entry name" value="GrpE"/>
    <property type="match status" value="1"/>
</dbReference>
<feature type="region of interest" description="Disordered" evidence="6">
    <location>
        <begin position="1"/>
        <end position="36"/>
    </location>
</feature>
<evidence type="ECO:0000313" key="7">
    <source>
        <dbReference type="EMBL" id="SUE32705.1"/>
    </source>
</evidence>
<comment type="function">
    <text evidence="3 4">Participates actively in the response to hyperosmotic and heat shock by preventing the aggregation of stress-denatured proteins, in association with DnaK and GrpE. It is the nucleotide exchange factor for DnaK and may function as a thermosensor. Unfolded proteins bind initially to DnaJ; upon interaction with the DnaJ-bound protein, DnaK hydrolyzes its bound ATP, resulting in the formation of a stable complex. GrpE releases ADP from DnaK; ATP binding to DnaK triggers the release of the substrate protein, thus completing the reaction cycle. Several rounds of ATP-dependent interactions between DnaJ, DnaK and GrpE are required for fully efficient folding.</text>
</comment>
<comment type="subcellular location">
    <subcellularLocation>
        <location evidence="3">Cytoplasm</location>
    </subcellularLocation>
</comment>
<evidence type="ECO:0000256" key="2">
    <source>
        <dbReference type="ARBA" id="ARBA00023186"/>
    </source>
</evidence>
<dbReference type="SUPFAM" id="SSF58014">
    <property type="entry name" value="Coiled-coil domain of nucleotide exchange factor GrpE"/>
    <property type="match status" value="1"/>
</dbReference>
<dbReference type="SUPFAM" id="SSF51064">
    <property type="entry name" value="Head domain of nucleotide exchange factor GrpE"/>
    <property type="match status" value="1"/>
</dbReference>
<evidence type="ECO:0000256" key="4">
    <source>
        <dbReference type="RuleBase" id="RU000639"/>
    </source>
</evidence>
<dbReference type="PANTHER" id="PTHR21237">
    <property type="entry name" value="GRPE PROTEIN"/>
    <property type="match status" value="1"/>
</dbReference>
<dbReference type="PRINTS" id="PR00773">
    <property type="entry name" value="GRPEPROTEIN"/>
</dbReference>
<dbReference type="AlphaFoldDB" id="A0A379MMA0"/>
<evidence type="ECO:0000313" key="8">
    <source>
        <dbReference type="Proteomes" id="UP000254291"/>
    </source>
</evidence>
<dbReference type="Pfam" id="PF01025">
    <property type="entry name" value="GrpE"/>
    <property type="match status" value="1"/>
</dbReference>
<dbReference type="PROSITE" id="PS01071">
    <property type="entry name" value="GRPE"/>
    <property type="match status" value="1"/>
</dbReference>
<dbReference type="GO" id="GO:0051087">
    <property type="term" value="F:protein-folding chaperone binding"/>
    <property type="evidence" value="ECO:0007669"/>
    <property type="project" value="InterPro"/>
</dbReference>
<dbReference type="GO" id="GO:0042803">
    <property type="term" value="F:protein homodimerization activity"/>
    <property type="evidence" value="ECO:0007669"/>
    <property type="project" value="InterPro"/>
</dbReference>